<keyword evidence="7" id="KW-1185">Reference proteome</keyword>
<keyword evidence="3" id="KW-0812">Transmembrane</keyword>
<evidence type="ECO:0000256" key="1">
    <source>
        <dbReference type="SAM" id="Coils"/>
    </source>
</evidence>
<dbReference type="KEGG" id="pei:H9L10_06540"/>
<feature type="region of interest" description="Disordered" evidence="2">
    <location>
        <begin position="35"/>
        <end position="61"/>
    </location>
</feature>
<dbReference type="InterPro" id="IPR025645">
    <property type="entry name" value="DUF4349"/>
</dbReference>
<feature type="chain" id="PRO_5028973109" evidence="4">
    <location>
        <begin position="32"/>
        <end position="315"/>
    </location>
</feature>
<keyword evidence="3" id="KW-0472">Membrane</keyword>
<feature type="compositionally biased region" description="Low complexity" evidence="2">
    <location>
        <begin position="36"/>
        <end position="46"/>
    </location>
</feature>
<accession>A0A7G9R4T3</accession>
<reference evidence="6 7" key="1">
    <citation type="submission" date="2020-08" db="EMBL/GenBank/DDBJ databases">
        <title>Genome sequence of Phycicoccus endophyticus JCM 31784T.</title>
        <authorList>
            <person name="Hyun D.-W."/>
            <person name="Bae J.-W."/>
        </authorList>
    </citation>
    <scope>NUCLEOTIDE SEQUENCE [LARGE SCALE GENOMIC DNA]</scope>
    <source>
        <strain evidence="6 7">JCM 31784</strain>
    </source>
</reference>
<dbReference type="PROSITE" id="PS51257">
    <property type="entry name" value="PROKAR_LIPOPROTEIN"/>
    <property type="match status" value="1"/>
</dbReference>
<evidence type="ECO:0000256" key="3">
    <source>
        <dbReference type="SAM" id="Phobius"/>
    </source>
</evidence>
<organism evidence="6 7">
    <name type="scientific">Phycicoccus endophyticus</name>
    <dbReference type="NCBI Taxonomy" id="1690220"/>
    <lineage>
        <taxon>Bacteria</taxon>
        <taxon>Bacillati</taxon>
        <taxon>Actinomycetota</taxon>
        <taxon>Actinomycetes</taxon>
        <taxon>Micrococcales</taxon>
        <taxon>Intrasporangiaceae</taxon>
        <taxon>Phycicoccus</taxon>
    </lineage>
</organism>
<dbReference type="Proteomes" id="UP000515976">
    <property type="component" value="Chromosome"/>
</dbReference>
<dbReference type="PROSITE" id="PS00430">
    <property type="entry name" value="TONB_DEPENDENT_REC_1"/>
    <property type="match status" value="1"/>
</dbReference>
<evidence type="ECO:0000256" key="4">
    <source>
        <dbReference type="SAM" id="SignalP"/>
    </source>
</evidence>
<feature type="domain" description="DUF4349" evidence="5">
    <location>
        <begin position="77"/>
        <end position="289"/>
    </location>
</feature>
<dbReference type="Pfam" id="PF14257">
    <property type="entry name" value="DUF4349"/>
    <property type="match status" value="1"/>
</dbReference>
<proteinExistence type="predicted"/>
<keyword evidence="1" id="KW-0175">Coiled coil</keyword>
<evidence type="ECO:0000313" key="6">
    <source>
        <dbReference type="EMBL" id="QNN50608.1"/>
    </source>
</evidence>
<sequence length="315" mass="32060">MRAAARPSLPRLAAALAAGLALTLLGGCSSGGDGDAGSSADIAADAPGEDRAGAAQGEVATGEADTVQVTAASVADRRLARRADVELEVEDVAAAAARLRTLAARAGGLVVSEQVSGTGATAPEDPDAPGWGTVTISVPAESLDSTLEDVARLGRLLSRSTTSEDVTAQYVDTTARLQTMRASVQRVRTLLGRAEKIADVVSIEAELSRRQADLESLERQLASLEDQVALSPVTVGLSTADAQEEDPSGFLAGLASGWSALTTSVQVLLTLLGALLPFALVAALVLVPLVTWLRRRTRSGALEGPSAPPPAAPTS</sequence>
<keyword evidence="3" id="KW-1133">Transmembrane helix</keyword>
<dbReference type="InterPro" id="IPR010916">
    <property type="entry name" value="TonB_box_CS"/>
</dbReference>
<protein>
    <submittedName>
        <fullName evidence="6">DUF4349 domain-containing protein</fullName>
    </submittedName>
</protein>
<gene>
    <name evidence="6" type="ORF">H9L10_06540</name>
</gene>
<evidence type="ECO:0000313" key="7">
    <source>
        <dbReference type="Proteomes" id="UP000515976"/>
    </source>
</evidence>
<dbReference type="RefSeq" id="WP_166098639.1">
    <property type="nucleotide sequence ID" value="NZ_BMMY01000001.1"/>
</dbReference>
<evidence type="ECO:0000256" key="2">
    <source>
        <dbReference type="SAM" id="MobiDB-lite"/>
    </source>
</evidence>
<feature type="signal peptide" evidence="4">
    <location>
        <begin position="1"/>
        <end position="31"/>
    </location>
</feature>
<evidence type="ECO:0000259" key="5">
    <source>
        <dbReference type="Pfam" id="PF14257"/>
    </source>
</evidence>
<dbReference type="EMBL" id="CP060712">
    <property type="protein sequence ID" value="QNN50608.1"/>
    <property type="molecule type" value="Genomic_DNA"/>
</dbReference>
<feature type="transmembrane region" description="Helical" evidence="3">
    <location>
        <begin position="267"/>
        <end position="293"/>
    </location>
</feature>
<dbReference type="AlphaFoldDB" id="A0A7G9R4T3"/>
<feature type="coiled-coil region" evidence="1">
    <location>
        <begin position="200"/>
        <end position="227"/>
    </location>
</feature>
<keyword evidence="4" id="KW-0732">Signal</keyword>
<name>A0A7G9R4T3_9MICO</name>